<proteinExistence type="predicted"/>
<name>A0A182JKR8_ANOAO</name>
<dbReference type="EnsemblMetazoa" id="AATE019902-RA">
    <property type="protein sequence ID" value="AATE019902-PA.1"/>
    <property type="gene ID" value="AATE019902"/>
</dbReference>
<protein>
    <submittedName>
        <fullName evidence="1">Uncharacterized protein</fullName>
    </submittedName>
</protein>
<evidence type="ECO:0000313" key="1">
    <source>
        <dbReference type="EnsemblMetazoa" id="AATE019902-PA.1"/>
    </source>
</evidence>
<accession>A0A182JKR8</accession>
<dbReference type="VEuPathDB" id="VectorBase:AATE019902"/>
<organism evidence="1">
    <name type="scientific">Anopheles atroparvus</name>
    <name type="common">European mosquito</name>
    <dbReference type="NCBI Taxonomy" id="41427"/>
    <lineage>
        <taxon>Eukaryota</taxon>
        <taxon>Metazoa</taxon>
        <taxon>Ecdysozoa</taxon>
        <taxon>Arthropoda</taxon>
        <taxon>Hexapoda</taxon>
        <taxon>Insecta</taxon>
        <taxon>Pterygota</taxon>
        <taxon>Neoptera</taxon>
        <taxon>Endopterygota</taxon>
        <taxon>Diptera</taxon>
        <taxon>Nematocera</taxon>
        <taxon>Culicoidea</taxon>
        <taxon>Culicidae</taxon>
        <taxon>Anophelinae</taxon>
        <taxon>Anopheles</taxon>
    </lineage>
</organism>
<dbReference type="AlphaFoldDB" id="A0A182JKR8"/>
<reference evidence="1" key="1">
    <citation type="submission" date="2022-08" db="UniProtKB">
        <authorList>
            <consortium name="EnsemblMetazoa"/>
        </authorList>
    </citation>
    <scope>IDENTIFICATION</scope>
    <source>
        <strain evidence="1">EBRO</strain>
    </source>
</reference>
<sequence>MLAAASAPWERVARPYTIGSLFGACAWVGINATQSLIRRSEIFPFRRPTTDDLERSPKGDIGGYRGGTIPVPYRLTGIVVARIIIGRTVRNRQRGLPKAAIVLRGVWTNLNDELDGDRSV</sequence>